<keyword evidence="1" id="KW-1133">Transmembrane helix</keyword>
<evidence type="ECO:0000256" key="1">
    <source>
        <dbReference type="SAM" id="Phobius"/>
    </source>
</evidence>
<proteinExistence type="predicted"/>
<evidence type="ECO:0000313" key="3">
    <source>
        <dbReference type="Proteomes" id="UP000632377"/>
    </source>
</evidence>
<dbReference type="RefSeq" id="WP_202748403.1">
    <property type="nucleotide sequence ID" value="NZ_JAESWC010000002.1"/>
</dbReference>
<accession>A0ABS1T8Z3</accession>
<dbReference type="EMBL" id="JAESWC010000002">
    <property type="protein sequence ID" value="MBL4935814.1"/>
    <property type="molecule type" value="Genomic_DNA"/>
</dbReference>
<sequence length="64" mass="7346">MLIIGLFTKYFLILMLIEGVIVGFIDARSFKEGNMKDTAKKARLIGLSFIALGFVLYFIRMRLQ</sequence>
<keyword evidence="1" id="KW-0472">Membrane</keyword>
<dbReference type="Proteomes" id="UP000632377">
    <property type="component" value="Unassembled WGS sequence"/>
</dbReference>
<keyword evidence="1" id="KW-0812">Transmembrane</keyword>
<dbReference type="NCBIfam" id="NF042414">
    <property type="entry name" value="CLC_0170_fam"/>
    <property type="match status" value="1"/>
</dbReference>
<organism evidence="2 3">
    <name type="scientific">Clostridium rhizosphaerae</name>
    <dbReference type="NCBI Taxonomy" id="2803861"/>
    <lineage>
        <taxon>Bacteria</taxon>
        <taxon>Bacillati</taxon>
        <taxon>Bacillota</taxon>
        <taxon>Clostridia</taxon>
        <taxon>Eubacteriales</taxon>
        <taxon>Clostridiaceae</taxon>
        <taxon>Clostridium</taxon>
    </lineage>
</organism>
<gene>
    <name evidence="2" type="ORF">JK636_08585</name>
</gene>
<comment type="caution">
    <text evidence="2">The sequence shown here is derived from an EMBL/GenBank/DDBJ whole genome shotgun (WGS) entry which is preliminary data.</text>
</comment>
<name>A0ABS1T8Z3_9CLOT</name>
<evidence type="ECO:0000313" key="2">
    <source>
        <dbReference type="EMBL" id="MBL4935814.1"/>
    </source>
</evidence>
<dbReference type="InterPro" id="IPR049971">
    <property type="entry name" value="CLC_0170-like"/>
</dbReference>
<reference evidence="2 3" key="1">
    <citation type="submission" date="2021-01" db="EMBL/GenBank/DDBJ databases">
        <title>Genome public.</title>
        <authorList>
            <person name="Liu C."/>
            <person name="Sun Q."/>
        </authorList>
    </citation>
    <scope>NUCLEOTIDE SEQUENCE [LARGE SCALE GENOMIC DNA]</scope>
    <source>
        <strain evidence="2 3">YIM B02515</strain>
    </source>
</reference>
<protein>
    <recommendedName>
        <fullName evidence="4">DUF3784 domain-containing protein</fullName>
    </recommendedName>
</protein>
<feature type="transmembrane region" description="Helical" evidence="1">
    <location>
        <begin position="42"/>
        <end position="59"/>
    </location>
</feature>
<evidence type="ECO:0008006" key="4">
    <source>
        <dbReference type="Google" id="ProtNLM"/>
    </source>
</evidence>
<keyword evidence="3" id="KW-1185">Reference proteome</keyword>
<feature type="transmembrane region" description="Helical" evidence="1">
    <location>
        <begin position="12"/>
        <end position="30"/>
    </location>
</feature>